<protein>
    <submittedName>
        <fullName evidence="1">Uncharacterized protein</fullName>
    </submittedName>
</protein>
<organism evidence="1 2">
    <name type="scientific">Phytophthora nicotianae (strain INRA-310)</name>
    <name type="common">Phytophthora parasitica</name>
    <dbReference type="NCBI Taxonomy" id="761204"/>
    <lineage>
        <taxon>Eukaryota</taxon>
        <taxon>Sar</taxon>
        <taxon>Stramenopiles</taxon>
        <taxon>Oomycota</taxon>
        <taxon>Peronosporomycetes</taxon>
        <taxon>Peronosporales</taxon>
        <taxon>Peronosporaceae</taxon>
        <taxon>Phytophthora</taxon>
    </lineage>
</organism>
<proteinExistence type="predicted"/>
<dbReference type="Proteomes" id="UP000018817">
    <property type="component" value="Unassembled WGS sequence"/>
</dbReference>
<reference evidence="1 2" key="2">
    <citation type="submission" date="2013-11" db="EMBL/GenBank/DDBJ databases">
        <title>The Genome Sequence of Phytophthora parasitica INRA-310.</title>
        <authorList>
            <consortium name="The Broad Institute Genomics Platform"/>
            <person name="Russ C."/>
            <person name="Tyler B."/>
            <person name="Panabieres F."/>
            <person name="Shan W."/>
            <person name="Tripathy S."/>
            <person name="Grunwald N."/>
            <person name="Machado M."/>
            <person name="Johnson C.S."/>
            <person name="Arredondo F."/>
            <person name="Hong C."/>
            <person name="Coffey M."/>
            <person name="Young S.K."/>
            <person name="Zeng Q."/>
            <person name="Gargeya S."/>
            <person name="Fitzgerald M."/>
            <person name="Abouelleil A."/>
            <person name="Alvarado L."/>
            <person name="Chapman S.B."/>
            <person name="Gainer-Dewar J."/>
            <person name="Goldberg J."/>
            <person name="Griggs A."/>
            <person name="Gujja S."/>
            <person name="Hansen M."/>
            <person name="Howarth C."/>
            <person name="Imamovic A."/>
            <person name="Ireland A."/>
            <person name="Larimer J."/>
            <person name="McCowan C."/>
            <person name="Murphy C."/>
            <person name="Pearson M."/>
            <person name="Poon T.W."/>
            <person name="Priest M."/>
            <person name="Roberts A."/>
            <person name="Saif S."/>
            <person name="Shea T."/>
            <person name="Sykes S."/>
            <person name="Wortman J."/>
            <person name="Nusbaum C."/>
            <person name="Birren B."/>
        </authorList>
    </citation>
    <scope>NUCLEOTIDE SEQUENCE [LARGE SCALE GENOMIC DNA]</scope>
    <source>
        <strain evidence="1 2">INRA-310</strain>
    </source>
</reference>
<reference evidence="2" key="1">
    <citation type="submission" date="2011-12" db="EMBL/GenBank/DDBJ databases">
        <authorList>
            <consortium name="The Broad Institute Genome Sequencing Platform"/>
            <person name="Russ C."/>
            <person name="Tyler B."/>
            <person name="Panabieres F."/>
            <person name="Shan W."/>
            <person name="Tripathy S."/>
            <person name="Grunwald N."/>
            <person name="Machado M."/>
            <person name="Young S.K."/>
            <person name="Zeng Q."/>
            <person name="Gargeya S."/>
            <person name="Fitzgerald M."/>
            <person name="Haas B."/>
            <person name="Abouelleil A."/>
            <person name="Alvarado L."/>
            <person name="Arachchi H.M."/>
            <person name="Berlin A."/>
            <person name="Chapman S.B."/>
            <person name="Gearin G."/>
            <person name="Goldberg J."/>
            <person name="Griggs A."/>
            <person name="Gujja S."/>
            <person name="Hansen M."/>
            <person name="Heiman D."/>
            <person name="Howarth C."/>
            <person name="Larimer J."/>
            <person name="Lui A."/>
            <person name="MacDonald P.J.P."/>
            <person name="McCowen C."/>
            <person name="Montmayeur A."/>
            <person name="Murphy C."/>
            <person name="Neiman D."/>
            <person name="Pearson M."/>
            <person name="Priest M."/>
            <person name="Roberts A."/>
            <person name="Saif S."/>
            <person name="Shea T."/>
            <person name="Sisk P."/>
            <person name="Stolte C."/>
            <person name="Sykes S."/>
            <person name="Wortman J."/>
            <person name="Nusbaum C."/>
            <person name="Birren B."/>
        </authorList>
    </citation>
    <scope>NUCLEOTIDE SEQUENCE [LARGE SCALE GENOMIC DNA]</scope>
    <source>
        <strain evidence="2">INRA-310</strain>
    </source>
</reference>
<dbReference type="VEuPathDB" id="FungiDB:PPTG_23514"/>
<accession>W2PXT8</accession>
<dbReference type="AlphaFoldDB" id="W2PXT8"/>
<name>W2PXT8_PHYN3</name>
<dbReference type="GeneID" id="20192113"/>
<dbReference type="RefSeq" id="XP_008909431.1">
    <property type="nucleotide sequence ID" value="XM_008911183.1"/>
</dbReference>
<sequence>MWLRCWLARLTAKEAAELDSFRVDVEVRTSSDEISTTTKEGHPQAAQERRLASPGVFYATNGAACFQ</sequence>
<gene>
    <name evidence="1" type="ORF">PPTG_23514</name>
</gene>
<evidence type="ECO:0000313" key="1">
    <source>
        <dbReference type="EMBL" id="ETN05456.1"/>
    </source>
</evidence>
<evidence type="ECO:0000313" key="2">
    <source>
        <dbReference type="Proteomes" id="UP000018817"/>
    </source>
</evidence>
<dbReference type="EMBL" id="KI669600">
    <property type="protein sequence ID" value="ETN05456.1"/>
    <property type="molecule type" value="Genomic_DNA"/>
</dbReference>